<gene>
    <name evidence="11" type="ORF">VNI00_003304</name>
</gene>
<evidence type="ECO:0000259" key="10">
    <source>
        <dbReference type="Pfam" id="PF08801"/>
    </source>
</evidence>
<evidence type="ECO:0000313" key="12">
    <source>
        <dbReference type="Proteomes" id="UP001383192"/>
    </source>
</evidence>
<dbReference type="GO" id="GO:0000972">
    <property type="term" value="P:transcription-dependent tethering of RNA polymerase II gene DNA at nuclear periphery"/>
    <property type="evidence" value="ECO:0007669"/>
    <property type="project" value="TreeGrafter"/>
</dbReference>
<sequence length="1212" mass="136184">MATFSPSPAPRRSSRLRQPPTSPPRRLRPGNTSSRLGTPLRGNVNDSLGSVMDVDEITSVTSEQTPRRFTTEHLFAKSEQLSVSFYTDLPVEVSQILRNADFLRELYSGEIDTVTGFALITSAQTCYVWQHALALKGIPTCYIFPCPWDYNQTDPPFHCLVPHGAGREPGLILLSTTGEIRFWDSIGIGLAGGDRYTTTHLGLTSEELVTYLIRVDQQTYVASTTSGSLFRLVLTSTGGKYHIASHLFSKPSQHLSLSRLIPSIFSSASTTSSTSQINLEPGNVSSIALGATTVEGGREIWALVDSRVQKWDMKLDGWEEVVFDEDIGDTIRDAVRKTFGDAVEKDDAKMDLELVDVAIDGAHKLVVLVSYAAKEQDDIMAMDVGGIRRIYSLVQLSLIGDIFKIESVRGIPYQSTSSSGAPMHPRLQLLPDGLLVSIQFGDAVALCARESDYQERLELKSATDRTFGVGVMQSESVVLVLTSATMMKVNVNIDRVLTFDPENGRADLIKSIMTQAILYGSLPNNPLHFSFPPDLDEESLMQGAEQLSQAILESDPQLVRMSQDLTSQLKGRIERLNWLIQFINDNLVLVKMSQTCRQKLLGDAEKLHAALSLWLEHNKLLASAPTHSVLNDAVYEYMTSRGEAQQEDYMRAFFREHVGAIGLLVQRIPDITLNAAQGSGRGVADLLPEANNVVLTVLNAALQHREYNLAPYGIELPMKQPWTSDQAIIDGVLALFDTSTRVIEQAPERATVSADDLSKLATILFSCIQERLHWLEGSSTDNGYQREFGELKSKFDLLRPEVLETLRRNGQADTAFYLAERYRDFSSLAALCHRDTVFPPEENPNAARIQTYIDHFKEEFTTELYRWYIQHGELRVMFAQQPSHNEYLDKYFAEHPNPAISWIHDLGNRRHEEAATALLKVATLETNLETKQLMLSIGKLSQLAHLQESEDAEDSGLLDAFHDDLDFVSVHEALLDEFKAVLEKLRGKRSLDTQVDIIINERASTLSDRPELAHVRLPFDKFQTQTLDPIAPHQIFKNLVRNLLQGKSLSMEDAVDVLTLKDNYDTVQDYSTALHLLARCQLPEARKISAFRTVWRRIYIHDDWDAIRRTTGVTDAELTKRFKDTALYNTLLEILPREHEQEGYETVPDVALIIPTAEEIASRWPGMPQDRIERLIQDYNLECDKLGDLDLNDVYHRIRELAAEEIEWNHSG</sequence>
<dbReference type="InterPro" id="IPR037624">
    <property type="entry name" value="Nup133-like"/>
</dbReference>
<evidence type="ECO:0000256" key="7">
    <source>
        <dbReference type="ARBA" id="ARBA00023242"/>
    </source>
</evidence>
<dbReference type="AlphaFoldDB" id="A0AAW0DPF6"/>
<evidence type="ECO:0000256" key="2">
    <source>
        <dbReference type="ARBA" id="ARBA00005569"/>
    </source>
</evidence>
<dbReference type="Pfam" id="PF08801">
    <property type="entry name" value="Nucleoporin_N"/>
    <property type="match status" value="1"/>
</dbReference>
<dbReference type="PANTHER" id="PTHR13405:SF11">
    <property type="entry name" value="NUCLEAR PORE COMPLEX PROTEIN NUP133"/>
    <property type="match status" value="1"/>
</dbReference>
<dbReference type="EMBL" id="JAYKXP010000008">
    <property type="protein sequence ID" value="KAK7054841.1"/>
    <property type="molecule type" value="Genomic_DNA"/>
</dbReference>
<dbReference type="InterPro" id="IPR015943">
    <property type="entry name" value="WD40/YVTN_repeat-like_dom_sf"/>
</dbReference>
<comment type="caution">
    <text evidence="11">The sequence shown here is derived from an EMBL/GenBank/DDBJ whole genome shotgun (WGS) entry which is preliminary data.</text>
</comment>
<evidence type="ECO:0000256" key="8">
    <source>
        <dbReference type="SAM" id="MobiDB-lite"/>
    </source>
</evidence>
<reference evidence="11 12" key="1">
    <citation type="submission" date="2024-01" db="EMBL/GenBank/DDBJ databases">
        <title>A draft genome for a cacao thread blight-causing isolate of Paramarasmius palmivorus.</title>
        <authorList>
            <person name="Baruah I.K."/>
            <person name="Bukari Y."/>
            <person name="Amoako-Attah I."/>
            <person name="Meinhardt L.W."/>
            <person name="Bailey B.A."/>
            <person name="Cohen S.P."/>
        </authorList>
    </citation>
    <scope>NUCLEOTIDE SEQUENCE [LARGE SCALE GENOMIC DNA]</scope>
    <source>
        <strain evidence="11 12">GH-12</strain>
    </source>
</reference>
<dbReference type="GO" id="GO:0006606">
    <property type="term" value="P:protein import into nucleus"/>
    <property type="evidence" value="ECO:0007669"/>
    <property type="project" value="TreeGrafter"/>
</dbReference>
<evidence type="ECO:0000256" key="6">
    <source>
        <dbReference type="ARBA" id="ARBA00023010"/>
    </source>
</evidence>
<evidence type="ECO:0000313" key="11">
    <source>
        <dbReference type="EMBL" id="KAK7054841.1"/>
    </source>
</evidence>
<dbReference type="InterPro" id="IPR007187">
    <property type="entry name" value="Nucleoporin_Nup133/Nup155_C"/>
</dbReference>
<proteinExistence type="inferred from homology"/>
<dbReference type="Gene3D" id="1.20.58.1380">
    <property type="match status" value="1"/>
</dbReference>
<keyword evidence="6" id="KW-0811">Translocation</keyword>
<evidence type="ECO:0000256" key="1">
    <source>
        <dbReference type="ARBA" id="ARBA00004259"/>
    </source>
</evidence>
<comment type="subcellular location">
    <subcellularLocation>
        <location evidence="1">Nucleus envelope</location>
    </subcellularLocation>
</comment>
<evidence type="ECO:0000256" key="3">
    <source>
        <dbReference type="ARBA" id="ARBA00022448"/>
    </source>
</evidence>
<dbReference type="Gene3D" id="2.130.10.10">
    <property type="entry name" value="YVTN repeat-like/Quinoprotein amine dehydrogenase"/>
    <property type="match status" value="1"/>
</dbReference>
<feature type="domain" description="Nucleoporin Nup133/Nup155-like N-terminal" evidence="10">
    <location>
        <begin position="77"/>
        <end position="396"/>
    </location>
</feature>
<evidence type="ECO:0000256" key="5">
    <source>
        <dbReference type="ARBA" id="ARBA00022927"/>
    </source>
</evidence>
<dbReference type="InterPro" id="IPR014908">
    <property type="entry name" value="Nucleoporin_Nup133/Nup155_N"/>
</dbReference>
<dbReference type="GO" id="GO:0031080">
    <property type="term" value="C:nuclear pore outer ring"/>
    <property type="evidence" value="ECO:0007669"/>
    <property type="project" value="TreeGrafter"/>
</dbReference>
<keyword evidence="7" id="KW-0539">Nucleus</keyword>
<name>A0AAW0DPF6_9AGAR</name>
<accession>A0AAW0DPF6</accession>
<keyword evidence="3" id="KW-0813">Transport</keyword>
<keyword evidence="4" id="KW-0509">mRNA transport</keyword>
<feature type="domain" description="Nucleoporin Nup133/Nup155-like C-terminal" evidence="9">
    <location>
        <begin position="601"/>
        <end position="1186"/>
    </location>
</feature>
<organism evidence="11 12">
    <name type="scientific">Paramarasmius palmivorus</name>
    <dbReference type="NCBI Taxonomy" id="297713"/>
    <lineage>
        <taxon>Eukaryota</taxon>
        <taxon>Fungi</taxon>
        <taxon>Dikarya</taxon>
        <taxon>Basidiomycota</taxon>
        <taxon>Agaricomycotina</taxon>
        <taxon>Agaricomycetes</taxon>
        <taxon>Agaricomycetidae</taxon>
        <taxon>Agaricales</taxon>
        <taxon>Marasmiineae</taxon>
        <taxon>Marasmiaceae</taxon>
        <taxon>Paramarasmius</taxon>
    </lineage>
</organism>
<dbReference type="SUPFAM" id="SSF117289">
    <property type="entry name" value="Nucleoporin domain"/>
    <property type="match status" value="1"/>
</dbReference>
<comment type="similarity">
    <text evidence="2">Belongs to the nucleoporin Nup133 family.</text>
</comment>
<dbReference type="Proteomes" id="UP001383192">
    <property type="component" value="Unassembled WGS sequence"/>
</dbReference>
<feature type="region of interest" description="Disordered" evidence="8">
    <location>
        <begin position="1"/>
        <end position="47"/>
    </location>
</feature>
<evidence type="ECO:0000256" key="4">
    <source>
        <dbReference type="ARBA" id="ARBA00022816"/>
    </source>
</evidence>
<dbReference type="Pfam" id="PF03177">
    <property type="entry name" value="Nucleoporin_C"/>
    <property type="match status" value="1"/>
</dbReference>
<keyword evidence="12" id="KW-1185">Reference proteome</keyword>
<dbReference type="GO" id="GO:0017056">
    <property type="term" value="F:structural constituent of nuclear pore"/>
    <property type="evidence" value="ECO:0007669"/>
    <property type="project" value="InterPro"/>
</dbReference>
<keyword evidence="5" id="KW-0653">Protein transport</keyword>
<evidence type="ECO:0000259" key="9">
    <source>
        <dbReference type="Pfam" id="PF03177"/>
    </source>
</evidence>
<dbReference type="PANTHER" id="PTHR13405">
    <property type="entry name" value="NUCLEAR PORE COMPLEX PROTEIN NUP133"/>
    <property type="match status" value="1"/>
</dbReference>
<protein>
    <submittedName>
        <fullName evidence="11">Uncharacterized protein</fullName>
    </submittedName>
</protein>
<dbReference type="GO" id="GO:0016973">
    <property type="term" value="P:poly(A)+ mRNA export from nucleus"/>
    <property type="evidence" value="ECO:0007669"/>
    <property type="project" value="TreeGrafter"/>
</dbReference>